<reference evidence="1 2" key="2">
    <citation type="submission" date="2019-04" db="EMBL/GenBank/DDBJ databases">
        <title>The genome sequence of big-headed turtle.</title>
        <authorList>
            <person name="Gong S."/>
        </authorList>
    </citation>
    <scope>NUCLEOTIDE SEQUENCE [LARGE SCALE GENOMIC DNA]</scope>
    <source>
        <strain evidence="1">DO16091913</strain>
        <tissue evidence="1">Muscle</tissue>
    </source>
</reference>
<name>A0A4D9DWV6_9SAUR</name>
<comment type="caution">
    <text evidence="1">The sequence shown here is derived from an EMBL/GenBank/DDBJ whole genome shotgun (WGS) entry which is preliminary data.</text>
</comment>
<dbReference type="EMBL" id="QXTE01000334">
    <property type="protein sequence ID" value="TFJ99372.1"/>
    <property type="molecule type" value="Genomic_DNA"/>
</dbReference>
<proteinExistence type="predicted"/>
<gene>
    <name evidence="1" type="ORF">DR999_PMT18616</name>
</gene>
<dbReference type="AlphaFoldDB" id="A0A4D9DWV6"/>
<reference evidence="1 2" key="1">
    <citation type="submission" date="2019-04" db="EMBL/GenBank/DDBJ databases">
        <title>Draft genome of the big-headed turtle Platysternon megacephalum.</title>
        <authorList>
            <person name="Gong S."/>
        </authorList>
    </citation>
    <scope>NUCLEOTIDE SEQUENCE [LARGE SCALE GENOMIC DNA]</scope>
    <source>
        <strain evidence="1">DO16091913</strain>
        <tissue evidence="1">Muscle</tissue>
    </source>
</reference>
<organism evidence="1 2">
    <name type="scientific">Platysternon megacephalum</name>
    <name type="common">big-headed turtle</name>
    <dbReference type="NCBI Taxonomy" id="55544"/>
    <lineage>
        <taxon>Eukaryota</taxon>
        <taxon>Metazoa</taxon>
        <taxon>Chordata</taxon>
        <taxon>Craniata</taxon>
        <taxon>Vertebrata</taxon>
        <taxon>Euteleostomi</taxon>
        <taxon>Archelosauria</taxon>
        <taxon>Testudinata</taxon>
        <taxon>Testudines</taxon>
        <taxon>Cryptodira</taxon>
        <taxon>Durocryptodira</taxon>
        <taxon>Testudinoidea</taxon>
        <taxon>Platysternidae</taxon>
        <taxon>Platysternon</taxon>
    </lineage>
</organism>
<evidence type="ECO:0000313" key="2">
    <source>
        <dbReference type="Proteomes" id="UP000297703"/>
    </source>
</evidence>
<evidence type="ECO:0000313" key="1">
    <source>
        <dbReference type="EMBL" id="TFJ99372.1"/>
    </source>
</evidence>
<sequence length="99" mass="11236">MILGEAGILVQADWIVDLELIRTNISFAILKREERNVNGRRYICLTSRTAIVFQSSAKRSLCTCLNRPRSKSPRTVRGSLFKMCIYTWKLAGSSRDGLN</sequence>
<protein>
    <submittedName>
        <fullName evidence="1">Prostasin-like</fullName>
    </submittedName>
</protein>
<accession>A0A4D9DWV6</accession>
<keyword evidence="2" id="KW-1185">Reference proteome</keyword>
<dbReference type="Proteomes" id="UP000297703">
    <property type="component" value="Unassembled WGS sequence"/>
</dbReference>